<evidence type="ECO:0000313" key="9">
    <source>
        <dbReference type="Proteomes" id="UP000322634"/>
    </source>
</evidence>
<sequence length="418" mass="45007">MTVMRPAGSEPGGKSGGESGGNSGGKYDPFAAEVLEDPAAAHRALRERCPVHHHAGFGENGFYTLSRHADVAGLFGDVGLWSSEWGQGPIFTKEGGLRSDPPEHTVYRRLVTAAFTARRTAALEDWITATAGDLIDGFAADGRADLCAAYAVPLPVLVIAKILGVPASGVDEFKEWSDQFMAGQNAADPAVQGAARAKIDGYFGEVLEERRAVLASSGPDALPDDLLTALLTAEHDGRPFTTEELLPLILLLLVGGNETTTSLIANAVWRLLDLGLWEDVRARPELVDAAVEESLRYDPPVLGLFRTNTRPVVMHGVEIPEGSKAHGLYASANRDPEAWDDPDTFRLDRDLADLRRRHLSFGVGQYLCPGAALARLEARISLKLLGERLPGLRLDGDPTRVDSFMMWGPSNLPITWSG</sequence>
<keyword evidence="6" id="KW-0503">Monooxygenase</keyword>
<protein>
    <submittedName>
        <fullName evidence="8">Cytochrome P450</fullName>
    </submittedName>
</protein>
<dbReference type="Gene3D" id="1.10.630.10">
    <property type="entry name" value="Cytochrome P450"/>
    <property type="match status" value="1"/>
</dbReference>
<dbReference type="PANTHER" id="PTHR46696:SF6">
    <property type="entry name" value="P450, PUTATIVE (EUROFUNG)-RELATED"/>
    <property type="match status" value="1"/>
</dbReference>
<feature type="compositionally biased region" description="Gly residues" evidence="7">
    <location>
        <begin position="10"/>
        <end position="24"/>
    </location>
</feature>
<dbReference type="GO" id="GO:0005506">
    <property type="term" value="F:iron ion binding"/>
    <property type="evidence" value="ECO:0007669"/>
    <property type="project" value="InterPro"/>
</dbReference>
<dbReference type="FunFam" id="1.10.630.10:FF:000018">
    <property type="entry name" value="Cytochrome P450 monooxygenase"/>
    <property type="match status" value="1"/>
</dbReference>
<proteinExistence type="inferred from homology"/>
<feature type="region of interest" description="Disordered" evidence="7">
    <location>
        <begin position="1"/>
        <end position="29"/>
    </location>
</feature>
<dbReference type="SUPFAM" id="SSF48264">
    <property type="entry name" value="Cytochrome P450"/>
    <property type="match status" value="1"/>
</dbReference>
<evidence type="ECO:0000256" key="5">
    <source>
        <dbReference type="ARBA" id="ARBA00023004"/>
    </source>
</evidence>
<keyword evidence="9" id="KW-1185">Reference proteome</keyword>
<dbReference type="Proteomes" id="UP000322634">
    <property type="component" value="Unassembled WGS sequence"/>
</dbReference>
<gene>
    <name evidence="8" type="ORF">FXF65_02535</name>
</gene>
<dbReference type="PANTHER" id="PTHR46696">
    <property type="entry name" value="P450, PUTATIVE (EUROFUNG)-RELATED"/>
    <property type="match status" value="1"/>
</dbReference>
<comment type="caution">
    <text evidence="8">The sequence shown here is derived from an EMBL/GenBank/DDBJ whole genome shotgun (WGS) entry which is preliminary data.</text>
</comment>
<evidence type="ECO:0000256" key="7">
    <source>
        <dbReference type="SAM" id="MobiDB-lite"/>
    </source>
</evidence>
<dbReference type="OrthoDB" id="142769at2"/>
<evidence type="ECO:0000256" key="3">
    <source>
        <dbReference type="ARBA" id="ARBA00022723"/>
    </source>
</evidence>
<name>A0A5D0UJU9_9ACTN</name>
<dbReference type="GO" id="GO:0004497">
    <property type="term" value="F:monooxygenase activity"/>
    <property type="evidence" value="ECO:0007669"/>
    <property type="project" value="UniProtKB-KW"/>
</dbReference>
<evidence type="ECO:0000256" key="1">
    <source>
        <dbReference type="ARBA" id="ARBA00010617"/>
    </source>
</evidence>
<keyword evidence="5" id="KW-0408">Iron</keyword>
<dbReference type="PRINTS" id="PR00385">
    <property type="entry name" value="P450"/>
</dbReference>
<evidence type="ECO:0000256" key="2">
    <source>
        <dbReference type="ARBA" id="ARBA00022617"/>
    </source>
</evidence>
<accession>A0A5D0UJU9</accession>
<evidence type="ECO:0000256" key="6">
    <source>
        <dbReference type="ARBA" id="ARBA00023033"/>
    </source>
</evidence>
<dbReference type="GO" id="GO:0016705">
    <property type="term" value="F:oxidoreductase activity, acting on paired donors, with incorporation or reduction of molecular oxygen"/>
    <property type="evidence" value="ECO:0007669"/>
    <property type="project" value="InterPro"/>
</dbReference>
<dbReference type="InterPro" id="IPR036396">
    <property type="entry name" value="Cyt_P450_sf"/>
</dbReference>
<dbReference type="InterPro" id="IPR002397">
    <property type="entry name" value="Cyt_P450_B"/>
</dbReference>
<dbReference type="PRINTS" id="PR00359">
    <property type="entry name" value="BP450"/>
</dbReference>
<organism evidence="8 9">
    <name type="scientific">Actinomadura syzygii</name>
    <dbReference type="NCBI Taxonomy" id="1427538"/>
    <lineage>
        <taxon>Bacteria</taxon>
        <taxon>Bacillati</taxon>
        <taxon>Actinomycetota</taxon>
        <taxon>Actinomycetes</taxon>
        <taxon>Streptosporangiales</taxon>
        <taxon>Thermomonosporaceae</taxon>
        <taxon>Actinomadura</taxon>
    </lineage>
</organism>
<dbReference type="AlphaFoldDB" id="A0A5D0UJU9"/>
<dbReference type="EMBL" id="VSFF01000001">
    <property type="protein sequence ID" value="TYC18648.1"/>
    <property type="molecule type" value="Genomic_DNA"/>
</dbReference>
<evidence type="ECO:0000256" key="4">
    <source>
        <dbReference type="ARBA" id="ARBA00023002"/>
    </source>
</evidence>
<keyword evidence="3" id="KW-0479">Metal-binding</keyword>
<evidence type="ECO:0000313" key="8">
    <source>
        <dbReference type="EMBL" id="TYC18648.1"/>
    </source>
</evidence>
<dbReference type="GO" id="GO:0020037">
    <property type="term" value="F:heme binding"/>
    <property type="evidence" value="ECO:0007669"/>
    <property type="project" value="InterPro"/>
</dbReference>
<dbReference type="Pfam" id="PF00067">
    <property type="entry name" value="p450"/>
    <property type="match status" value="1"/>
</dbReference>
<keyword evidence="4" id="KW-0560">Oxidoreductase</keyword>
<reference evidence="8 9" key="1">
    <citation type="submission" date="2019-08" db="EMBL/GenBank/DDBJ databases">
        <title>Actinomadura sp. nov. CYP1-5 isolated from mountain soil.</title>
        <authorList>
            <person name="Songsumanus A."/>
            <person name="Kuncharoen N."/>
            <person name="Kudo T."/>
            <person name="Yuki M."/>
            <person name="Igarashi Y."/>
            <person name="Tanasupawat S."/>
        </authorList>
    </citation>
    <scope>NUCLEOTIDE SEQUENCE [LARGE SCALE GENOMIC DNA]</scope>
    <source>
        <strain evidence="8 9">GKU157</strain>
    </source>
</reference>
<comment type="similarity">
    <text evidence="1">Belongs to the cytochrome P450 family.</text>
</comment>
<keyword evidence="2" id="KW-0349">Heme</keyword>
<dbReference type="InterPro" id="IPR001128">
    <property type="entry name" value="Cyt_P450"/>
</dbReference>
<dbReference type="RefSeq" id="WP_148348022.1">
    <property type="nucleotide sequence ID" value="NZ_JBHSBF010000019.1"/>
</dbReference>